<evidence type="ECO:0000256" key="1">
    <source>
        <dbReference type="ARBA" id="ARBA00006219"/>
    </source>
</evidence>
<evidence type="ECO:0000313" key="9">
    <source>
        <dbReference type="Proteomes" id="UP000700815"/>
    </source>
</evidence>
<dbReference type="CDD" id="cd05150">
    <property type="entry name" value="APH"/>
    <property type="match status" value="1"/>
</dbReference>
<comment type="caution">
    <text evidence="8">The sequence shown here is derived from an EMBL/GenBank/DDBJ whole genome shotgun (WGS) entry which is preliminary data.</text>
</comment>
<reference evidence="8 9" key="1">
    <citation type="submission" date="2021-05" db="EMBL/GenBank/DDBJ databases">
        <title>Phylogenetic classification of ten novel species belonging to the genus Bifidobacterium comprising B. colchicus sp. nov., B. abeli sp. nov., B. bicoloris sp. nov., B. guerezis sp. nov., B. rosaliae sp. nov., B. santillanensis sp. nov., B. argentati sp. nov., B. amazzoni sp. nov., B. pluviali sp. nov., and B. pinnaculum sp. nov.</title>
        <authorList>
            <person name="Lugli G.A."/>
            <person name="Ruiz Garcia L."/>
            <person name="Margolles A."/>
            <person name="Ventura M."/>
        </authorList>
    </citation>
    <scope>NUCLEOTIDE SEQUENCE [LARGE SCALE GENOMIC DNA]</scope>
    <source>
        <strain evidence="8 9">82T10</strain>
    </source>
</reference>
<evidence type="ECO:0000313" key="8">
    <source>
        <dbReference type="EMBL" id="MBW3093742.1"/>
    </source>
</evidence>
<proteinExistence type="inferred from homology"/>
<organism evidence="8 9">
    <name type="scientific">Bifidobacterium miconis</name>
    <dbReference type="NCBI Taxonomy" id="2834435"/>
    <lineage>
        <taxon>Bacteria</taxon>
        <taxon>Bacillati</taxon>
        <taxon>Actinomycetota</taxon>
        <taxon>Actinomycetes</taxon>
        <taxon>Bifidobacteriales</taxon>
        <taxon>Bifidobacteriaceae</taxon>
        <taxon>Bifidobacterium</taxon>
    </lineage>
</organism>
<keyword evidence="5 6" id="KW-0067">ATP-binding</keyword>
<evidence type="ECO:0000256" key="5">
    <source>
        <dbReference type="ARBA" id="ARBA00022840"/>
    </source>
</evidence>
<keyword evidence="6" id="KW-0046">Antibiotic resistance</keyword>
<dbReference type="RefSeq" id="WP_219059708.1">
    <property type="nucleotide sequence ID" value="NZ_JAHBBH010000079.1"/>
</dbReference>
<dbReference type="PIRSF" id="PIRSF000706">
    <property type="entry name" value="Kanamycin_kin"/>
    <property type="match status" value="1"/>
</dbReference>
<keyword evidence="9" id="KW-1185">Reference proteome</keyword>
<keyword evidence="4 6" id="KW-0418">Kinase</keyword>
<name>A0ABS6WKH0_9BIFI</name>
<evidence type="ECO:0000256" key="2">
    <source>
        <dbReference type="ARBA" id="ARBA00022679"/>
    </source>
</evidence>
<dbReference type="EMBL" id="JAHBBH010000079">
    <property type="protein sequence ID" value="MBW3093742.1"/>
    <property type="molecule type" value="Genomic_DNA"/>
</dbReference>
<feature type="domain" description="Aminoglycoside phosphotransferase" evidence="7">
    <location>
        <begin position="38"/>
        <end position="250"/>
    </location>
</feature>
<gene>
    <name evidence="8" type="ORF">KIH79_12650</name>
</gene>
<dbReference type="InterPro" id="IPR024165">
    <property type="entry name" value="Kan/Strep_kinase"/>
</dbReference>
<dbReference type="InterPro" id="IPR002575">
    <property type="entry name" value="Aminoglycoside_PTrfase"/>
</dbReference>
<evidence type="ECO:0000259" key="7">
    <source>
        <dbReference type="Pfam" id="PF01636"/>
    </source>
</evidence>
<keyword evidence="3 6" id="KW-0547">Nucleotide-binding</keyword>
<dbReference type="Proteomes" id="UP000700815">
    <property type="component" value="Unassembled WGS sequence"/>
</dbReference>
<evidence type="ECO:0000256" key="3">
    <source>
        <dbReference type="ARBA" id="ARBA00022741"/>
    </source>
</evidence>
<evidence type="ECO:0000256" key="4">
    <source>
        <dbReference type="ARBA" id="ARBA00022777"/>
    </source>
</evidence>
<keyword evidence="2 6" id="KW-0808">Transferase</keyword>
<comment type="similarity">
    <text evidence="1 6">Belongs to the aminoglycoside phosphotransferase family.</text>
</comment>
<protein>
    <submittedName>
        <fullName evidence="8">Aminoglycoside 3'-phosphotransferase</fullName>
    </submittedName>
</protein>
<evidence type="ECO:0000256" key="6">
    <source>
        <dbReference type="PIRNR" id="PIRNR000706"/>
    </source>
</evidence>
<sequence>MQRTAIDPSTIAFPAAVRPYIDDDHSLFDSSSSPEARVYYSTKGRGHFIKTAAAGTLRREATLTSYFHGRGLAAEVLYYGQEPGPDDDRRDWMVTSRVPGEDCTAPQYMADPRRMTKILAHTLRSLHDMDCHDCPEPKRMERYLATAQRNHDAGRYDTSFYVDVYGDATIDEIFRIAERGVSLRSDVLLHGDYCLPNVMLDDWSFSGFVDLDCAGLGDRHVDVFWALWTLRFNMHTDRYHDLFLDAYGRDLVDEDLLRTVAAIEVFG</sequence>
<dbReference type="Pfam" id="PF01636">
    <property type="entry name" value="APH"/>
    <property type="match status" value="1"/>
</dbReference>
<accession>A0ABS6WKH0</accession>